<protein>
    <submittedName>
        <fullName evidence="1">Uncharacterized protein</fullName>
    </submittedName>
</protein>
<reference evidence="1" key="1">
    <citation type="journal article" date="2020" name="Fungal Divers.">
        <title>Resolving the Mortierellaceae phylogeny through synthesis of multi-gene phylogenetics and phylogenomics.</title>
        <authorList>
            <person name="Vandepol N."/>
            <person name="Liber J."/>
            <person name="Desiro A."/>
            <person name="Na H."/>
            <person name="Kennedy M."/>
            <person name="Barry K."/>
            <person name="Grigoriev I.V."/>
            <person name="Miller A.N."/>
            <person name="O'Donnell K."/>
            <person name="Stajich J.E."/>
            <person name="Bonito G."/>
        </authorList>
    </citation>
    <scope>NUCLEOTIDE SEQUENCE</scope>
    <source>
        <strain evidence="1">NRRL 2591</strain>
    </source>
</reference>
<accession>A0A9P6K4J9</accession>
<keyword evidence="2" id="KW-1185">Reference proteome</keyword>
<comment type="caution">
    <text evidence="1">The sequence shown here is derived from an EMBL/GenBank/DDBJ whole genome shotgun (WGS) entry which is preliminary data.</text>
</comment>
<evidence type="ECO:0000313" key="1">
    <source>
        <dbReference type="EMBL" id="KAF9546564.1"/>
    </source>
</evidence>
<gene>
    <name evidence="1" type="ORF">EC957_009642</name>
</gene>
<dbReference type="AlphaFoldDB" id="A0A9P6K4J9"/>
<evidence type="ECO:0000313" key="2">
    <source>
        <dbReference type="Proteomes" id="UP000723463"/>
    </source>
</evidence>
<dbReference type="EMBL" id="JAAAXW010000054">
    <property type="protein sequence ID" value="KAF9546564.1"/>
    <property type="molecule type" value="Genomic_DNA"/>
</dbReference>
<dbReference type="Proteomes" id="UP000723463">
    <property type="component" value="Unassembled WGS sequence"/>
</dbReference>
<sequence>MEQQNHVNALSNVLMTFLRAMEMTVNKRVEEKLAARVEEEMPQADFIPLAEDALIKPFPEI</sequence>
<organism evidence="1 2">
    <name type="scientific">Mortierella hygrophila</name>
    <dbReference type="NCBI Taxonomy" id="979708"/>
    <lineage>
        <taxon>Eukaryota</taxon>
        <taxon>Fungi</taxon>
        <taxon>Fungi incertae sedis</taxon>
        <taxon>Mucoromycota</taxon>
        <taxon>Mortierellomycotina</taxon>
        <taxon>Mortierellomycetes</taxon>
        <taxon>Mortierellales</taxon>
        <taxon>Mortierellaceae</taxon>
        <taxon>Mortierella</taxon>
    </lineage>
</organism>
<proteinExistence type="predicted"/>
<name>A0A9P6K4J9_9FUNG</name>